<dbReference type="Gene3D" id="3.40.50.1820">
    <property type="entry name" value="alpha/beta hydrolase"/>
    <property type="match status" value="1"/>
</dbReference>
<feature type="active site" description="Nucleophile" evidence="4">
    <location>
        <position position="199"/>
    </location>
</feature>
<protein>
    <recommendedName>
        <fullName evidence="5">Epoxide hydrolase N-terminal domain-containing protein</fullName>
    </recommendedName>
</protein>
<dbReference type="SUPFAM" id="SSF53474">
    <property type="entry name" value="alpha/beta-Hydrolases"/>
    <property type="match status" value="1"/>
</dbReference>
<dbReference type="PANTHER" id="PTHR21661">
    <property type="entry name" value="EPOXIDE HYDROLASE 1-RELATED"/>
    <property type="match status" value="1"/>
</dbReference>
<dbReference type="PANTHER" id="PTHR21661:SF35">
    <property type="entry name" value="EPOXIDE HYDROLASE"/>
    <property type="match status" value="1"/>
</dbReference>
<reference evidence="6 7" key="1">
    <citation type="submission" date="2016-03" db="EMBL/GenBank/DDBJ databases">
        <title>Draft genome sequence of the Fonsecaea monophora CBS 269.37.</title>
        <authorList>
            <person name="Bombassaro A."/>
            <person name="Vinicius W.A."/>
            <person name="De Hoog S."/>
            <person name="Sun J."/>
            <person name="Souza E.M."/>
            <person name="Raittz R.T."/>
            <person name="Costa F."/>
            <person name="Leao A.C."/>
            <person name="Tadra-Sfeir M.Z."/>
            <person name="Baura V."/>
            <person name="Balsanelli E."/>
            <person name="Pedrosa F.O."/>
            <person name="Moreno L.F."/>
            <person name="Steffens M.B."/>
            <person name="Xi L."/>
            <person name="Bocca A.L."/>
            <person name="Felipe M.S."/>
            <person name="Teixeira M."/>
            <person name="Telles Filho F.Q."/>
            <person name="Azevedo C.M."/>
            <person name="Gomes R."/>
            <person name="Vicente V.A."/>
        </authorList>
    </citation>
    <scope>NUCLEOTIDE SEQUENCE [LARGE SCALE GENOMIC DNA]</scope>
    <source>
        <strain evidence="6 7">CBS 269.37</strain>
    </source>
</reference>
<dbReference type="Pfam" id="PF06441">
    <property type="entry name" value="EHN"/>
    <property type="match status" value="1"/>
</dbReference>
<dbReference type="PRINTS" id="PR00412">
    <property type="entry name" value="EPOXHYDRLASE"/>
</dbReference>
<feature type="active site" description="Proton donor" evidence="4">
    <location>
        <position position="332"/>
    </location>
</feature>
<keyword evidence="2" id="KW-0058">Aromatic hydrocarbons catabolism</keyword>
<name>A0A177FM12_9EURO</name>
<evidence type="ECO:0000259" key="5">
    <source>
        <dbReference type="Pfam" id="PF06441"/>
    </source>
</evidence>
<dbReference type="GO" id="GO:0004301">
    <property type="term" value="F:epoxide hydrolase activity"/>
    <property type="evidence" value="ECO:0007669"/>
    <property type="project" value="TreeGrafter"/>
</dbReference>
<evidence type="ECO:0000313" key="6">
    <source>
        <dbReference type="EMBL" id="OAG44620.1"/>
    </source>
</evidence>
<dbReference type="OrthoDB" id="7130006at2759"/>
<dbReference type="RefSeq" id="XP_022516572.1">
    <property type="nucleotide sequence ID" value="XM_022651094.1"/>
</dbReference>
<feature type="domain" description="Epoxide hydrolase N-terminal" evidence="5">
    <location>
        <begin position="4"/>
        <end position="115"/>
    </location>
</feature>
<evidence type="ECO:0000256" key="1">
    <source>
        <dbReference type="ARBA" id="ARBA00010088"/>
    </source>
</evidence>
<dbReference type="InterPro" id="IPR010497">
    <property type="entry name" value="Epoxide_hydro_N"/>
</dbReference>
<evidence type="ECO:0000256" key="3">
    <source>
        <dbReference type="ARBA" id="ARBA00022801"/>
    </source>
</evidence>
<dbReference type="InterPro" id="IPR016292">
    <property type="entry name" value="Epoxide_hydrolase"/>
</dbReference>
<dbReference type="GeneID" id="34596290"/>
<evidence type="ECO:0000256" key="2">
    <source>
        <dbReference type="ARBA" id="ARBA00022797"/>
    </source>
</evidence>
<dbReference type="PIRSF" id="PIRSF001112">
    <property type="entry name" value="Epoxide_hydrolase"/>
    <property type="match status" value="1"/>
</dbReference>
<accession>A0A177FM12</accession>
<dbReference type="EMBL" id="LVKK01000004">
    <property type="protein sequence ID" value="OAG44620.1"/>
    <property type="molecule type" value="Genomic_DNA"/>
</dbReference>
<proteinExistence type="inferred from homology"/>
<dbReference type="Proteomes" id="UP000077002">
    <property type="component" value="Unassembled WGS sequence"/>
</dbReference>
<evidence type="ECO:0000313" key="7">
    <source>
        <dbReference type="Proteomes" id="UP000077002"/>
    </source>
</evidence>
<dbReference type="GO" id="GO:0097176">
    <property type="term" value="P:epoxide metabolic process"/>
    <property type="evidence" value="ECO:0007669"/>
    <property type="project" value="TreeGrafter"/>
</dbReference>
<dbReference type="AlphaFoldDB" id="A0A177FM12"/>
<comment type="caution">
    <text evidence="6">The sequence shown here is derived from an EMBL/GenBank/DDBJ whole genome shotgun (WGS) entry which is preliminary data.</text>
</comment>
<comment type="similarity">
    <text evidence="1">Belongs to the peptidase S33 family.</text>
</comment>
<evidence type="ECO:0000256" key="4">
    <source>
        <dbReference type="PIRSR" id="PIRSR001112-1"/>
    </source>
</evidence>
<organism evidence="6 7">
    <name type="scientific">Fonsecaea monophora</name>
    <dbReference type="NCBI Taxonomy" id="254056"/>
    <lineage>
        <taxon>Eukaryota</taxon>
        <taxon>Fungi</taxon>
        <taxon>Dikarya</taxon>
        <taxon>Ascomycota</taxon>
        <taxon>Pezizomycotina</taxon>
        <taxon>Eurotiomycetes</taxon>
        <taxon>Chaetothyriomycetidae</taxon>
        <taxon>Chaetothyriales</taxon>
        <taxon>Herpotrichiellaceae</taxon>
        <taxon>Fonsecaea</taxon>
    </lineage>
</organism>
<dbReference type="InterPro" id="IPR029058">
    <property type="entry name" value="AB_hydrolase_fold"/>
</dbReference>
<keyword evidence="7" id="KW-1185">Reference proteome</keyword>
<feature type="active site" description="Proton acceptor" evidence="4">
    <location>
        <position position="395"/>
    </location>
</feature>
<keyword evidence="3" id="KW-0378">Hydrolase</keyword>
<sequence>MSPITPYKINIPDEKIQRLKQQLALADFPDELPDVKPWSRGTPLADLKRLAAYWQDGFDWRKQEAKLNELPQFMTQIDVDGFGTYDIHFVHQQSPVRNAIPLLFCHGWPGSFAEVTKILPLLINGGGDAPSFHVVVPSMVDYGFSSAAKKANFQFEQHAEVAHKLMLKLGYKEYGKPIPKIRAENTVIDSPSKVSQGGDLGYFVTRFLAMLYPESCKAQHVNMCHPPEITAISHPALWAQFQATPLTEYEKAGLARSRWFREEGFGYNLLHSTKPQTAGYAITASPVSLLAWIYEKLHDWTDGYAWTDDEALTWISIYYFSTAGPAASQRIYYEKTHRTPKAGFPSKEAVVEVQRYIDVPLGYSRFPKEIILLPKVWVKAMGPVVFLKEHETGGHFAAWELPEVLVGDLRTMFGKSSAAYGVVPGKSGFDV</sequence>
<dbReference type="InterPro" id="IPR000639">
    <property type="entry name" value="Epox_hydrolase-like"/>
</dbReference>
<gene>
    <name evidence="6" type="ORF">AYO21_01110</name>
</gene>